<dbReference type="Pfam" id="PF13714">
    <property type="entry name" value="PEP_mutase"/>
    <property type="match status" value="1"/>
</dbReference>
<dbReference type="PANTHER" id="PTHR42905:SF5">
    <property type="entry name" value="CARBOXYVINYL-CARBOXYPHOSPHONATE PHOSPHORYLMUTASE, CHLOROPLASTIC"/>
    <property type="match status" value="1"/>
</dbReference>
<dbReference type="InterPro" id="IPR040442">
    <property type="entry name" value="Pyrv_kinase-like_dom_sf"/>
</dbReference>
<name>A0A0G1H3Z6_9BACT</name>
<dbReference type="InterPro" id="IPR039556">
    <property type="entry name" value="ICL/PEPM"/>
</dbReference>
<dbReference type="SUPFAM" id="SSF51621">
    <property type="entry name" value="Phosphoenolpyruvate/pyruvate domain"/>
    <property type="match status" value="1"/>
</dbReference>
<dbReference type="Proteomes" id="UP000034736">
    <property type="component" value="Unassembled WGS sequence"/>
</dbReference>
<dbReference type="GO" id="GO:0016833">
    <property type="term" value="F:oxo-acid-lyase activity"/>
    <property type="evidence" value="ECO:0007669"/>
    <property type="project" value="UniProtKB-ARBA"/>
</dbReference>
<dbReference type="PANTHER" id="PTHR42905">
    <property type="entry name" value="PHOSPHOENOLPYRUVATE CARBOXYLASE"/>
    <property type="match status" value="1"/>
</dbReference>
<dbReference type="EMBL" id="LCHU01000002">
    <property type="protein sequence ID" value="KKT42106.1"/>
    <property type="molecule type" value="Genomic_DNA"/>
</dbReference>
<dbReference type="Gene3D" id="3.20.20.60">
    <property type="entry name" value="Phosphoenolpyruvate-binding domains"/>
    <property type="match status" value="1"/>
</dbReference>
<reference evidence="1 2" key="1">
    <citation type="journal article" date="2015" name="Nature">
        <title>rRNA introns, odd ribosomes, and small enigmatic genomes across a large radiation of phyla.</title>
        <authorList>
            <person name="Brown C.T."/>
            <person name="Hug L.A."/>
            <person name="Thomas B.C."/>
            <person name="Sharon I."/>
            <person name="Castelle C.J."/>
            <person name="Singh A."/>
            <person name="Wilkins M.J."/>
            <person name="Williams K.H."/>
            <person name="Banfield J.F."/>
        </authorList>
    </citation>
    <scope>NUCLEOTIDE SEQUENCE [LARGE SCALE GENOMIC DNA]</scope>
</reference>
<protein>
    <submittedName>
        <fullName evidence="1">Carboxyvinyl-carboxyphosphonate phosphorylmutase</fullName>
    </submittedName>
</protein>
<proteinExistence type="predicted"/>
<organism evidence="1 2">
    <name type="scientific">Candidatus Giovannonibacteria bacterium GW2011_GWA2_44_13b</name>
    <dbReference type="NCBI Taxonomy" id="1618647"/>
    <lineage>
        <taxon>Bacteria</taxon>
        <taxon>Candidatus Giovannoniibacteriota</taxon>
    </lineage>
</organism>
<dbReference type="CDD" id="cd00377">
    <property type="entry name" value="ICL_PEPM"/>
    <property type="match status" value="1"/>
</dbReference>
<dbReference type="PROSITE" id="PS00161">
    <property type="entry name" value="ISOCITRATE_LYASE"/>
    <property type="match status" value="1"/>
</dbReference>
<dbReference type="InterPro" id="IPR018523">
    <property type="entry name" value="Isocitrate_lyase_ph_CS"/>
</dbReference>
<dbReference type="STRING" id="1618647.UW30_C0002G0017"/>
<dbReference type="InterPro" id="IPR015813">
    <property type="entry name" value="Pyrv/PenolPyrv_kinase-like_dom"/>
</dbReference>
<dbReference type="AlphaFoldDB" id="A0A0G1H3Z6"/>
<gene>
    <name evidence="1" type="ORF">UW30_C0002G0017</name>
</gene>
<evidence type="ECO:0000313" key="1">
    <source>
        <dbReference type="EMBL" id="KKT42106.1"/>
    </source>
</evidence>
<evidence type="ECO:0000313" key="2">
    <source>
        <dbReference type="Proteomes" id="UP000034736"/>
    </source>
</evidence>
<accession>A0A0G1H3Z6</accession>
<sequence>MAGRKTLRELLAENENLILPGILSPIEALLAEKAGFKACYISGAALSTSLGLLDEGKITLTKMTCLVREIRRVSDIPLLVDCDTGFHSIIKTVITLEMAGADAIQIEDQVPSEKRCGHLDGKKIIPMDDMEDMIKTAVSTRKNRDFLIVARTDSRATDGLLAAKWRAYEYRQAGADLIFPEALESDDEFRTFRRDVADIPLVANLAEGGKSPSDLTAEKLFALGYQIVLIPATPLRLALKYFESILLEAKLNGSLKNMTEKNGLISRNEMIEFIKNNSKAYKEKNRA</sequence>
<comment type="caution">
    <text evidence="1">The sequence shown here is derived from an EMBL/GenBank/DDBJ whole genome shotgun (WGS) entry which is preliminary data.</text>
</comment>